<evidence type="ECO:0000313" key="4">
    <source>
        <dbReference type="EMBL" id="GGP29726.1"/>
    </source>
</evidence>
<gene>
    <name evidence="4" type="ORF">GCM10008021_13770</name>
    <name evidence="3" type="ORF">GCM10010914_17890</name>
</gene>
<reference evidence="4" key="1">
    <citation type="journal article" date="2014" name="Int. J. Syst. Evol. Microbiol.">
        <title>Complete genome of a new Firmicutes species belonging to the dominant human colonic microbiota ('Ruminococcus bicirculans') reveals two chromosomes and a selective capacity to utilize plant glucans.</title>
        <authorList>
            <consortium name="NISC Comparative Sequencing Program"/>
            <person name="Wegmann U."/>
            <person name="Louis P."/>
            <person name="Goesmann A."/>
            <person name="Henrissat B."/>
            <person name="Duncan S.H."/>
            <person name="Flint H.J."/>
        </authorList>
    </citation>
    <scope>NUCLEOTIDE SEQUENCE</scope>
    <source>
        <strain evidence="4">CGMCC 1.8884</strain>
    </source>
</reference>
<protein>
    <submittedName>
        <fullName evidence="3">Uncharacterized protein</fullName>
    </submittedName>
</protein>
<keyword evidence="1" id="KW-0175">Coiled coil</keyword>
<reference evidence="5" key="3">
    <citation type="journal article" date="2019" name="Int. J. Syst. Evol. Microbiol.">
        <title>The Global Catalogue of Microorganisms (GCM) 10K type strain sequencing project: providing services to taxonomists for standard genome sequencing and annotation.</title>
        <authorList>
            <consortium name="The Broad Institute Genomics Platform"/>
            <consortium name="The Broad Institute Genome Sequencing Center for Infectious Disease"/>
            <person name="Wu L."/>
            <person name="Ma J."/>
        </authorList>
    </citation>
    <scope>NUCLEOTIDE SEQUENCE [LARGE SCALE GENOMIC DNA]</scope>
    <source>
        <strain evidence="5">CGMCC 1.8884</strain>
    </source>
</reference>
<dbReference type="AlphaFoldDB" id="A0AAV4K7B6"/>
<keyword evidence="5" id="KW-1185">Reference proteome</keyword>
<organism evidence="3 6">
    <name type="scientific">Deinococcus wulumuqiensis</name>
    <dbReference type="NCBI Taxonomy" id="980427"/>
    <lineage>
        <taxon>Bacteria</taxon>
        <taxon>Thermotogati</taxon>
        <taxon>Deinococcota</taxon>
        <taxon>Deinococci</taxon>
        <taxon>Deinococcales</taxon>
        <taxon>Deinococcaceae</taxon>
        <taxon>Deinococcus</taxon>
    </lineage>
</organism>
<evidence type="ECO:0000256" key="1">
    <source>
        <dbReference type="SAM" id="Coils"/>
    </source>
</evidence>
<feature type="region of interest" description="Disordered" evidence="2">
    <location>
        <begin position="532"/>
        <end position="569"/>
    </location>
</feature>
<proteinExistence type="predicted"/>
<feature type="coiled-coil region" evidence="1">
    <location>
        <begin position="482"/>
        <end position="509"/>
    </location>
</feature>
<sequence length="713" mass="76644">MDRMTATTPPHKLPVRMLGDLVSARSLEKTLQDAALSRGVTVEQLWPSALADVLKHEVYRRLLLGVSPMLAKKRILDVLSELDALPAQAPEPAEVSPVGGLEEASKRFTLYFDWPEAQRLRGVLGTARTESEAGRDISALVQEGQNLIDQMQRRLQEGLVQQEQELGDLRDAFARVQPLGGKDVRRLESLIAQLEDAQKQGTLLPAELERARNLSFKLRRTLESSVMQGTDDAGDAQARVLALEQEEVTRKLVAIQRDYAPLLRARPELERQQNEFRVRQSTGRLSETAVDAWRESLETARLQTLQAQREELAELAEHLGQRAGGQALNDARVALDVARMTLQGGGLATEELRELRAVAQALTHSPELAGRILVGQRELAELERSARDVPGAVTALGETLNEARRAVERGEAYDLAPLWATLERQMSQAAAQRQDFDARADFVIAEYDEVRSLAGETIQRLGRLADALRAQRRLGPMSAGARERYAQTLEGAEALLGEARAEYEAAQKVTATFGEAALDDLLDVFDFGGESLDDAPGGQGEGLFGSGPASGATGWPGLVPQGADEPPARDLDHAELASSALLSPSPASTAPASTPAASAGSDPFAALLALGAAGAPKEENRVPAVRGLPAGVRAEVWQVSAGELRAGTPGAAAQGMATLLAQAAALGLHRLDMADDTHVWSARSVGGDGWRLARAADWDSLDDAGTWLDTGEF</sequence>
<dbReference type="Proteomes" id="UP000630135">
    <property type="component" value="Unassembled WGS sequence"/>
</dbReference>
<dbReference type="EMBL" id="BMLZ01000014">
    <property type="protein sequence ID" value="GGP29726.1"/>
    <property type="molecule type" value="Genomic_DNA"/>
</dbReference>
<comment type="caution">
    <text evidence="3">The sequence shown here is derived from an EMBL/GenBank/DDBJ whole genome shotgun (WGS) entry which is preliminary data.</text>
</comment>
<dbReference type="EMBL" id="BMMA01000015">
    <property type="protein sequence ID" value="GGI83955.1"/>
    <property type="molecule type" value="Genomic_DNA"/>
</dbReference>
<evidence type="ECO:0000256" key="2">
    <source>
        <dbReference type="SAM" id="MobiDB-lite"/>
    </source>
</evidence>
<name>A0AAV4K7B6_9DEIO</name>
<reference evidence="3" key="2">
    <citation type="journal article" date="2014" name="Int. J. Syst. Evol. Microbiol.">
        <title>Complete genome sequence of Corynebacterium casei LMG S-19264T (=DSM 44701T), isolated from a smear-ripened cheese.</title>
        <authorList>
            <consortium name="US DOE Joint Genome Institute (JGI-PGF)"/>
            <person name="Walter F."/>
            <person name="Albersmeier A."/>
            <person name="Kalinowski J."/>
            <person name="Ruckert C."/>
        </authorList>
    </citation>
    <scope>NUCLEOTIDE SEQUENCE</scope>
    <source>
        <strain evidence="3">CGMCC 1.8885</strain>
    </source>
</reference>
<evidence type="ECO:0000313" key="6">
    <source>
        <dbReference type="Proteomes" id="UP000652720"/>
    </source>
</evidence>
<evidence type="ECO:0000313" key="3">
    <source>
        <dbReference type="EMBL" id="GGI83955.1"/>
    </source>
</evidence>
<evidence type="ECO:0000313" key="5">
    <source>
        <dbReference type="Proteomes" id="UP000630135"/>
    </source>
</evidence>
<dbReference type="Proteomes" id="UP000652720">
    <property type="component" value="Unassembled WGS sequence"/>
</dbReference>
<accession>A0AAV4K7B6</accession>
<reference evidence="3" key="4">
    <citation type="submission" date="2023-08" db="EMBL/GenBank/DDBJ databases">
        <authorList>
            <person name="Sun Q."/>
            <person name="Zhou Y."/>
        </authorList>
    </citation>
    <scope>NUCLEOTIDE SEQUENCE</scope>
    <source>
        <strain evidence="4">CGMCC 1.8884</strain>
        <strain evidence="3">CGMCC 1.8885</strain>
    </source>
</reference>